<keyword evidence="1" id="KW-0472">Membrane</keyword>
<dbReference type="RefSeq" id="WP_188451556.1">
    <property type="nucleotide sequence ID" value="NZ_BMFS01000004.1"/>
</dbReference>
<comment type="caution">
    <text evidence="2">The sequence shown here is derived from an EMBL/GenBank/DDBJ whole genome shotgun (WGS) entry which is preliminary data.</text>
</comment>
<reference evidence="3" key="1">
    <citation type="journal article" date="2019" name="Int. J. Syst. Evol. Microbiol.">
        <title>The Global Catalogue of Microorganisms (GCM) 10K type strain sequencing project: providing services to taxonomists for standard genome sequencing and annotation.</title>
        <authorList>
            <consortium name="The Broad Institute Genomics Platform"/>
            <consortium name="The Broad Institute Genome Sequencing Center for Infectious Disease"/>
            <person name="Wu L."/>
            <person name="Ma J."/>
        </authorList>
    </citation>
    <scope>NUCLEOTIDE SEQUENCE [LARGE SCALE GENOMIC DNA]</scope>
    <source>
        <strain evidence="3">CGMCC 1.12766</strain>
    </source>
</reference>
<organism evidence="2 3">
    <name type="scientific">Glycocaulis albus</name>
    <dbReference type="NCBI Taxonomy" id="1382801"/>
    <lineage>
        <taxon>Bacteria</taxon>
        <taxon>Pseudomonadati</taxon>
        <taxon>Pseudomonadota</taxon>
        <taxon>Alphaproteobacteria</taxon>
        <taxon>Maricaulales</taxon>
        <taxon>Maricaulaceae</taxon>
        <taxon>Glycocaulis</taxon>
    </lineage>
</organism>
<keyword evidence="3" id="KW-1185">Reference proteome</keyword>
<gene>
    <name evidence="2" type="ORF">GCM10007420_10910</name>
</gene>
<accession>A0ABQ1XLK1</accession>
<evidence type="ECO:0000313" key="3">
    <source>
        <dbReference type="Proteomes" id="UP000648722"/>
    </source>
</evidence>
<protein>
    <submittedName>
        <fullName evidence="2">Uncharacterized protein</fullName>
    </submittedName>
</protein>
<name>A0ABQ1XLK1_9PROT</name>
<keyword evidence="1" id="KW-0812">Transmembrane</keyword>
<dbReference type="Proteomes" id="UP000648722">
    <property type="component" value="Unassembled WGS sequence"/>
</dbReference>
<feature type="transmembrane region" description="Helical" evidence="1">
    <location>
        <begin position="31"/>
        <end position="51"/>
    </location>
</feature>
<sequence>MRAFWIFVVGTVFALGALGYAAHLLGVQTQWIIIGIVLVGGIAIASGAGLARRRNQTNVAVSSDGDKGGE</sequence>
<keyword evidence="1" id="KW-1133">Transmembrane helix</keyword>
<proteinExistence type="predicted"/>
<evidence type="ECO:0000256" key="1">
    <source>
        <dbReference type="SAM" id="Phobius"/>
    </source>
</evidence>
<evidence type="ECO:0000313" key="2">
    <source>
        <dbReference type="EMBL" id="GGG97049.1"/>
    </source>
</evidence>
<dbReference type="EMBL" id="BMFS01000004">
    <property type="protein sequence ID" value="GGG97049.1"/>
    <property type="molecule type" value="Genomic_DNA"/>
</dbReference>